<accession>A0A0M7FH17</accession>
<sequence>MQSDQDELALKYHYADFTRSAYREQLRAARAHYTFRHFHDYREDERFVLWRHDVDFSVHAARKLAEIEAQEKVSSTFFLLPHSDFYNLMDRVILRQVEGILALGHRLGLHFDCGYYGVKAVDQLEDLLYFEARLLERLFGQAIDVFSFHNPDVWMLEQRDARYGGLINTYSAYFRDQVGYCSDSNGYWRHRRLAEVLAKGEDHCLQVLTHPAWWVDTPMSPRERVERCVRGRAEATLRQYDNDLAAFGRKNVGR</sequence>
<accession>A0A0J6C6H5</accession>
<dbReference type="AlphaFoldDB" id="A0A0J6C6H5"/>
<organism evidence="2 3">
    <name type="scientific">Bordetella pseudohinzii</name>
    <dbReference type="NCBI Taxonomy" id="1331258"/>
    <lineage>
        <taxon>Bacteria</taxon>
        <taxon>Pseudomonadati</taxon>
        <taxon>Pseudomonadota</taxon>
        <taxon>Betaproteobacteria</taxon>
        <taxon>Burkholderiales</taxon>
        <taxon>Alcaligenaceae</taxon>
        <taxon>Bordetella</taxon>
    </lineage>
</organism>
<proteinExistence type="predicted"/>
<reference evidence="2 3" key="1">
    <citation type="submission" date="2015-09" db="EMBL/GenBank/DDBJ databases">
        <authorList>
            <person name="Jackson K.R."/>
            <person name="Lunt B.L."/>
            <person name="Fisher J.N.B."/>
            <person name="Gardner A.V."/>
            <person name="Bailey M.E."/>
            <person name="Deus L.M."/>
            <person name="Earl A.S."/>
            <person name="Gibby P.D."/>
            <person name="Hartmann K.A."/>
            <person name="Liu J.E."/>
            <person name="Manci A.M."/>
            <person name="Nielsen D.A."/>
            <person name="Solomon M.B."/>
            <person name="Breakwell D.P."/>
            <person name="Burnett S.H."/>
            <person name="Grose J.H."/>
        </authorList>
    </citation>
    <scope>NUCLEOTIDE SEQUENCE [LARGE SCALE GENOMIC DNA]</scope>
    <source>
        <strain evidence="2 3">2789STDY5608636</strain>
    </source>
</reference>
<dbReference type="KEGG" id="bpdz:BBN53_20270"/>
<dbReference type="EMBL" id="CP016440">
    <property type="protein sequence ID" value="ANY18014.1"/>
    <property type="molecule type" value="Genomic_DNA"/>
</dbReference>
<keyword evidence="4" id="KW-1185">Reference proteome</keyword>
<dbReference type="Proteomes" id="UP000092950">
    <property type="component" value="Chromosome"/>
</dbReference>
<gene>
    <name evidence="1" type="ORF">BBN53_20270</name>
    <name evidence="2" type="ORF">ERS370011_02361</name>
</gene>
<evidence type="ECO:0000313" key="2">
    <source>
        <dbReference type="EMBL" id="CUI81177.1"/>
    </source>
</evidence>
<name>A0A0J6C6H5_9BORD</name>
<protein>
    <recommendedName>
        <fullName evidence="5">Polysaccharide deacetylase</fullName>
    </recommendedName>
</protein>
<evidence type="ECO:0000313" key="1">
    <source>
        <dbReference type="EMBL" id="ANY18014.1"/>
    </source>
</evidence>
<dbReference type="Proteomes" id="UP000053096">
    <property type="component" value="Unassembled WGS sequence"/>
</dbReference>
<evidence type="ECO:0000313" key="4">
    <source>
        <dbReference type="Proteomes" id="UP000092950"/>
    </source>
</evidence>
<dbReference type="EMBL" id="CYTV01000005">
    <property type="protein sequence ID" value="CUI81177.1"/>
    <property type="molecule type" value="Genomic_DNA"/>
</dbReference>
<dbReference type="OrthoDB" id="9788208at2"/>
<evidence type="ECO:0008006" key="5">
    <source>
        <dbReference type="Google" id="ProtNLM"/>
    </source>
</evidence>
<evidence type="ECO:0000313" key="3">
    <source>
        <dbReference type="Proteomes" id="UP000053096"/>
    </source>
</evidence>
<dbReference type="RefSeq" id="WP_043207261.1">
    <property type="nucleotide sequence ID" value="NZ_CAJGUP010000229.1"/>
</dbReference>
<reference evidence="1 4" key="2">
    <citation type="submission" date="2016-07" db="EMBL/GenBank/DDBJ databases">
        <title>Complete genome sequences of Bordetella pseudohinzii.</title>
        <authorList>
            <person name="Spilker T."/>
            <person name="Darrah R."/>
            <person name="LiPuma J.J."/>
        </authorList>
    </citation>
    <scope>NUCLEOTIDE SEQUENCE [LARGE SCALE GENOMIC DNA]</scope>
    <source>
        <strain evidence="1 4">HI4681</strain>
    </source>
</reference>